<name>A0AAW1W642_RUBAR</name>
<feature type="signal peptide" evidence="3">
    <location>
        <begin position="1"/>
        <end position="25"/>
    </location>
</feature>
<gene>
    <name evidence="4" type="ORF">M0R45_028915</name>
</gene>
<dbReference type="EMBL" id="JBEDUW010000006">
    <property type="protein sequence ID" value="KAK9920360.1"/>
    <property type="molecule type" value="Genomic_DNA"/>
</dbReference>
<evidence type="ECO:0000256" key="1">
    <source>
        <dbReference type="ARBA" id="ARBA00005679"/>
    </source>
</evidence>
<organism evidence="4 5">
    <name type="scientific">Rubus argutus</name>
    <name type="common">Southern blackberry</name>
    <dbReference type="NCBI Taxonomy" id="59490"/>
    <lineage>
        <taxon>Eukaryota</taxon>
        <taxon>Viridiplantae</taxon>
        <taxon>Streptophyta</taxon>
        <taxon>Embryophyta</taxon>
        <taxon>Tracheophyta</taxon>
        <taxon>Spermatophyta</taxon>
        <taxon>Magnoliopsida</taxon>
        <taxon>eudicotyledons</taxon>
        <taxon>Gunneridae</taxon>
        <taxon>Pentapetalae</taxon>
        <taxon>rosids</taxon>
        <taxon>fabids</taxon>
        <taxon>Rosales</taxon>
        <taxon>Rosaceae</taxon>
        <taxon>Rosoideae</taxon>
        <taxon>Rosoideae incertae sedis</taxon>
        <taxon>Rubus</taxon>
    </lineage>
</organism>
<comment type="similarity">
    <text evidence="1">Belongs to the GILT family.</text>
</comment>
<reference evidence="4 5" key="1">
    <citation type="journal article" date="2023" name="G3 (Bethesda)">
        <title>A chromosome-length genome assembly and annotation of blackberry (Rubus argutus, cv. 'Hillquist').</title>
        <authorList>
            <person name="Bruna T."/>
            <person name="Aryal R."/>
            <person name="Dudchenko O."/>
            <person name="Sargent D.J."/>
            <person name="Mead D."/>
            <person name="Buti M."/>
            <person name="Cavallini A."/>
            <person name="Hytonen T."/>
            <person name="Andres J."/>
            <person name="Pham M."/>
            <person name="Weisz D."/>
            <person name="Mascagni F."/>
            <person name="Usai G."/>
            <person name="Natali L."/>
            <person name="Bassil N."/>
            <person name="Fernandez G.E."/>
            <person name="Lomsadze A."/>
            <person name="Armour M."/>
            <person name="Olukolu B."/>
            <person name="Poorten T."/>
            <person name="Britton C."/>
            <person name="Davik J."/>
            <person name="Ashrafi H."/>
            <person name="Aiden E.L."/>
            <person name="Borodovsky M."/>
            <person name="Worthington M."/>
        </authorList>
    </citation>
    <scope>NUCLEOTIDE SEQUENCE [LARGE SCALE GENOMIC DNA]</scope>
    <source>
        <strain evidence="4">PI 553951</strain>
    </source>
</reference>
<comment type="caution">
    <text evidence="4">The sequence shown here is derived from an EMBL/GenBank/DDBJ whole genome shotgun (WGS) entry which is preliminary data.</text>
</comment>
<evidence type="ECO:0000256" key="2">
    <source>
        <dbReference type="ARBA" id="ARBA00023180"/>
    </source>
</evidence>
<accession>A0AAW1W642</accession>
<feature type="chain" id="PRO_5043799995" description="Gamma-interferon-inducible lysosomal thiol reductase" evidence="3">
    <location>
        <begin position="26"/>
        <end position="256"/>
    </location>
</feature>
<dbReference type="AlphaFoldDB" id="A0AAW1W642"/>
<dbReference type="InterPro" id="IPR004911">
    <property type="entry name" value="Interferon-induced_GILT"/>
</dbReference>
<keyword evidence="3" id="KW-0732">Signal</keyword>
<dbReference type="PANTHER" id="PTHR13234">
    <property type="entry name" value="GAMMA-INTERFERON INDUCIBLE LYSOSOMAL THIOL REDUCTASE GILT"/>
    <property type="match status" value="1"/>
</dbReference>
<evidence type="ECO:0000313" key="4">
    <source>
        <dbReference type="EMBL" id="KAK9920360.1"/>
    </source>
</evidence>
<evidence type="ECO:0000256" key="3">
    <source>
        <dbReference type="SAM" id="SignalP"/>
    </source>
</evidence>
<dbReference type="Proteomes" id="UP001457282">
    <property type="component" value="Unassembled WGS sequence"/>
</dbReference>
<keyword evidence="5" id="KW-1185">Reference proteome</keyword>
<dbReference type="Pfam" id="PF03227">
    <property type="entry name" value="GILT"/>
    <property type="match status" value="1"/>
</dbReference>
<dbReference type="GO" id="GO:0016671">
    <property type="term" value="F:oxidoreductase activity, acting on a sulfur group of donors, disulfide as acceptor"/>
    <property type="evidence" value="ECO:0007669"/>
    <property type="project" value="InterPro"/>
</dbReference>
<dbReference type="PANTHER" id="PTHR13234:SF64">
    <property type="entry name" value="SAPOSIN A-TYPE DOMAIN-CONTAINING PROTEIN"/>
    <property type="match status" value="1"/>
</dbReference>
<sequence>MDSLKLFFSLIVLTSLLSLHAPCSSFEDHGINVLESQKVNLSLYYETLCPSCANFIVNELANKVFEEDFLSIINLRLVPYGNAQVQQPNNTIVCQHGPDECYFNSVEAVQSTSATYFPYISLMQKRHFKFIHCLEGQLIEGKQSKEDAWVTCCVQLKMNPEPLGKCYSSGYEKKLILQNAKETDHLVPPHQYVPWVVVNEQPLKDDYLNFVSYVCNLYKGSPKPKACISHPHTINSAGKTNSSPEGCYKGEESGGS</sequence>
<keyword evidence="2" id="KW-0325">Glycoprotein</keyword>
<protein>
    <recommendedName>
        <fullName evidence="6">Gamma-interferon-inducible lysosomal thiol reductase</fullName>
    </recommendedName>
</protein>
<evidence type="ECO:0000313" key="5">
    <source>
        <dbReference type="Proteomes" id="UP001457282"/>
    </source>
</evidence>
<proteinExistence type="inferred from homology"/>
<evidence type="ECO:0008006" key="6">
    <source>
        <dbReference type="Google" id="ProtNLM"/>
    </source>
</evidence>